<gene>
    <name evidence="2" type="ORF">XELAEV_18040662mg</name>
</gene>
<feature type="compositionally biased region" description="Basic residues" evidence="1">
    <location>
        <begin position="1"/>
        <end position="34"/>
    </location>
</feature>
<organism evidence="2 3">
    <name type="scientific">Xenopus laevis</name>
    <name type="common">African clawed frog</name>
    <dbReference type="NCBI Taxonomy" id="8355"/>
    <lineage>
        <taxon>Eukaryota</taxon>
        <taxon>Metazoa</taxon>
        <taxon>Chordata</taxon>
        <taxon>Craniata</taxon>
        <taxon>Vertebrata</taxon>
        <taxon>Euteleostomi</taxon>
        <taxon>Amphibia</taxon>
        <taxon>Batrachia</taxon>
        <taxon>Anura</taxon>
        <taxon>Pipoidea</taxon>
        <taxon>Pipidae</taxon>
        <taxon>Xenopodinae</taxon>
        <taxon>Xenopus</taxon>
        <taxon>Xenopus</taxon>
    </lineage>
</organism>
<accession>A0A974H913</accession>
<evidence type="ECO:0000313" key="2">
    <source>
        <dbReference type="EMBL" id="OCT69347.1"/>
    </source>
</evidence>
<sequence length="77" mass="9524">MKKTHLVMKKSHQLRLQRKGKIKRRRRRRRRKEKKASQKSLLMRVRKARLVNQKRVKVTRTGVTGHHYKNIMRTKRI</sequence>
<dbReference type="Proteomes" id="UP000694892">
    <property type="component" value="Chromosome 8L"/>
</dbReference>
<evidence type="ECO:0000256" key="1">
    <source>
        <dbReference type="SAM" id="MobiDB-lite"/>
    </source>
</evidence>
<feature type="region of interest" description="Disordered" evidence="1">
    <location>
        <begin position="1"/>
        <end position="39"/>
    </location>
</feature>
<protein>
    <submittedName>
        <fullName evidence="2">Uncharacterized protein</fullName>
    </submittedName>
</protein>
<reference evidence="3" key="1">
    <citation type="journal article" date="2016" name="Nature">
        <title>Genome evolution in the allotetraploid frog Xenopus laevis.</title>
        <authorList>
            <person name="Session A.M."/>
            <person name="Uno Y."/>
            <person name="Kwon T."/>
            <person name="Chapman J.A."/>
            <person name="Toyoda A."/>
            <person name="Takahashi S."/>
            <person name="Fukui A."/>
            <person name="Hikosaka A."/>
            <person name="Suzuki A."/>
            <person name="Kondo M."/>
            <person name="van Heeringen S.J."/>
            <person name="Quigley I."/>
            <person name="Heinz S."/>
            <person name="Ogino H."/>
            <person name="Ochi H."/>
            <person name="Hellsten U."/>
            <person name="Lyons J.B."/>
            <person name="Simakov O."/>
            <person name="Putnam N."/>
            <person name="Stites J."/>
            <person name="Kuroki Y."/>
            <person name="Tanaka T."/>
            <person name="Michiue T."/>
            <person name="Watanabe M."/>
            <person name="Bogdanovic O."/>
            <person name="Lister R."/>
            <person name="Georgiou G."/>
            <person name="Paranjpe S.S."/>
            <person name="van Kruijsbergen I."/>
            <person name="Shu S."/>
            <person name="Carlson J."/>
            <person name="Kinoshita T."/>
            <person name="Ohta Y."/>
            <person name="Mawaribuchi S."/>
            <person name="Jenkins J."/>
            <person name="Grimwood J."/>
            <person name="Schmutz J."/>
            <person name="Mitros T."/>
            <person name="Mozaffari S.V."/>
            <person name="Suzuki Y."/>
            <person name="Haramoto Y."/>
            <person name="Yamamoto T.S."/>
            <person name="Takagi C."/>
            <person name="Heald R."/>
            <person name="Miller K."/>
            <person name="Haudenschild C."/>
            <person name="Kitzman J."/>
            <person name="Nakayama T."/>
            <person name="Izutsu Y."/>
            <person name="Robert J."/>
            <person name="Fortriede J."/>
            <person name="Burns K."/>
            <person name="Lotay V."/>
            <person name="Karimi K."/>
            <person name="Yasuoka Y."/>
            <person name="Dichmann D.S."/>
            <person name="Flajnik M.F."/>
            <person name="Houston D.W."/>
            <person name="Shendure J."/>
            <person name="DuPasquier L."/>
            <person name="Vize P.D."/>
            <person name="Zorn A.M."/>
            <person name="Ito M."/>
            <person name="Marcotte E.M."/>
            <person name="Wallingford J.B."/>
            <person name="Ito Y."/>
            <person name="Asashima M."/>
            <person name="Ueno N."/>
            <person name="Matsuda Y."/>
            <person name="Veenstra G.J."/>
            <person name="Fujiyama A."/>
            <person name="Harland R.M."/>
            <person name="Taira M."/>
            <person name="Rokhsar D.S."/>
        </authorList>
    </citation>
    <scope>NUCLEOTIDE SEQUENCE [LARGE SCALE GENOMIC DNA]</scope>
    <source>
        <strain evidence="3">J</strain>
    </source>
</reference>
<dbReference type="EMBL" id="CM004480">
    <property type="protein sequence ID" value="OCT69347.1"/>
    <property type="molecule type" value="Genomic_DNA"/>
</dbReference>
<evidence type="ECO:0000313" key="3">
    <source>
        <dbReference type="Proteomes" id="UP000694892"/>
    </source>
</evidence>
<name>A0A974H913_XENLA</name>
<proteinExistence type="predicted"/>
<dbReference type="AlphaFoldDB" id="A0A974H913"/>